<keyword evidence="2" id="KW-0689">Ribosomal protein</keyword>
<dbReference type="PANTHER" id="PTHR13014:SF3">
    <property type="entry name" value="LARGE RIBOSOMAL SUBUNIT PROTEIN ML65"/>
    <property type="match status" value="1"/>
</dbReference>
<sequence>MLSIRSLFSSTTCRCRVVSVQKLYSTEPKPEEDVFEEKKVEEKKVHYDPKSIPKPLDHRLRGDPYDFKRQEKFVLPGVADYSYNRLYDYYKIGEIVDSLPSLEEKIAFVNPYERPWKRDEKKWHREFMSPLHAPRKAYSVPVLPKYFDTLDFYGYITKTDLLKGGTAQYYKDIHLPTTNFEEKVKNSILTVLKEEDVESFEKLNKDAIDRLLKRILDDALSSLPEQKHKFAELRVSHNPRCESFWIKAGFGHLYKVQKIDEVVTNRRLMRKIPGDHRQKLGELAFTCRDEFAVNVRSKTPLKPLVKSVPSEKETVPLHLLNEPLNPMVYNLWPDEEPLWQCPNYEPESGETHRLAQVAFKNTLDMRKRFEMWEMDQDEQEETHKDLYKSMAITSLFNWNNGQAHCQGFTQYNDLKKPFTSQLVLSNGKEFSFAVGQLNTLAINVECNGFINDKVNYVTVDEPLNLFESIENGQFTHKDSEGNEKPGLNESVLQNILRTIVV</sequence>
<dbReference type="GO" id="GO:0005762">
    <property type="term" value="C:mitochondrial large ribosomal subunit"/>
    <property type="evidence" value="ECO:0007669"/>
    <property type="project" value="TreeGrafter"/>
</dbReference>
<dbReference type="GO" id="GO:0003735">
    <property type="term" value="F:structural constituent of ribosome"/>
    <property type="evidence" value="ECO:0007669"/>
    <property type="project" value="InterPro"/>
</dbReference>
<proteinExistence type="predicted"/>
<dbReference type="EMBL" id="CAJFCW020000001">
    <property type="protein sequence ID" value="CAG9085334.1"/>
    <property type="molecule type" value="Genomic_DNA"/>
</dbReference>
<comment type="caution">
    <text evidence="5">The sequence shown here is derived from an EMBL/GenBank/DDBJ whole genome shotgun (WGS) entry which is preliminary data.</text>
</comment>
<evidence type="ECO:0000313" key="6">
    <source>
        <dbReference type="Proteomes" id="UP000614601"/>
    </source>
</evidence>
<reference evidence="5" key="1">
    <citation type="submission" date="2020-09" db="EMBL/GenBank/DDBJ databases">
        <authorList>
            <person name="Kikuchi T."/>
        </authorList>
    </citation>
    <scope>NUCLEOTIDE SEQUENCE</scope>
    <source>
        <strain evidence="5">SH1</strain>
    </source>
</reference>
<dbReference type="AlphaFoldDB" id="A0A811JVV7"/>
<dbReference type="InterPro" id="IPR039982">
    <property type="entry name" value="Ribosomal_mL65"/>
</dbReference>
<evidence type="ECO:0000313" key="5">
    <source>
        <dbReference type="EMBL" id="CAD5207362.1"/>
    </source>
</evidence>
<comment type="subcellular location">
    <subcellularLocation>
        <location evidence="1">Mitochondrion</location>
    </subcellularLocation>
</comment>
<evidence type="ECO:0000256" key="4">
    <source>
        <dbReference type="ARBA" id="ARBA00023274"/>
    </source>
</evidence>
<keyword evidence="6" id="KW-1185">Reference proteome</keyword>
<accession>A0A811JVV7</accession>
<keyword evidence="3" id="KW-0496">Mitochondrion</keyword>
<name>A0A811JVV7_9BILA</name>
<dbReference type="Proteomes" id="UP000614601">
    <property type="component" value="Unassembled WGS sequence"/>
</dbReference>
<dbReference type="Proteomes" id="UP000783686">
    <property type="component" value="Unassembled WGS sequence"/>
</dbReference>
<dbReference type="InterPro" id="IPR010793">
    <property type="entry name" value="Ribosomal_mL37/mL65"/>
</dbReference>
<organism evidence="5 6">
    <name type="scientific">Bursaphelenchus okinawaensis</name>
    <dbReference type="NCBI Taxonomy" id="465554"/>
    <lineage>
        <taxon>Eukaryota</taxon>
        <taxon>Metazoa</taxon>
        <taxon>Ecdysozoa</taxon>
        <taxon>Nematoda</taxon>
        <taxon>Chromadorea</taxon>
        <taxon>Rhabditida</taxon>
        <taxon>Tylenchina</taxon>
        <taxon>Tylenchomorpha</taxon>
        <taxon>Aphelenchoidea</taxon>
        <taxon>Aphelenchoididae</taxon>
        <taxon>Bursaphelenchus</taxon>
    </lineage>
</organism>
<keyword evidence="4" id="KW-0687">Ribonucleoprotein</keyword>
<dbReference type="PANTHER" id="PTHR13014">
    <property type="entry name" value="MITOCHONDRIAL 28S RIBOSOMAL PROTEIN S30/P52 PRO-APOTOTIC PROTEIN"/>
    <property type="match status" value="1"/>
</dbReference>
<evidence type="ECO:0008006" key="7">
    <source>
        <dbReference type="Google" id="ProtNLM"/>
    </source>
</evidence>
<evidence type="ECO:0000256" key="1">
    <source>
        <dbReference type="ARBA" id="ARBA00004173"/>
    </source>
</evidence>
<dbReference type="GO" id="GO:0006412">
    <property type="term" value="P:translation"/>
    <property type="evidence" value="ECO:0007669"/>
    <property type="project" value="InterPro"/>
</dbReference>
<evidence type="ECO:0000256" key="3">
    <source>
        <dbReference type="ARBA" id="ARBA00023128"/>
    </source>
</evidence>
<gene>
    <name evidence="5" type="ORF">BOKJ2_LOCUS2046</name>
</gene>
<protein>
    <recommendedName>
        <fullName evidence="7">28S ribosomal protein S30, mitochondrial</fullName>
    </recommendedName>
</protein>
<dbReference type="OrthoDB" id="7663298at2759"/>
<dbReference type="Pfam" id="PF07147">
    <property type="entry name" value="PDCD9"/>
    <property type="match status" value="1"/>
</dbReference>
<evidence type="ECO:0000256" key="2">
    <source>
        <dbReference type="ARBA" id="ARBA00022980"/>
    </source>
</evidence>
<dbReference type="EMBL" id="CAJFDH010000001">
    <property type="protein sequence ID" value="CAD5207362.1"/>
    <property type="molecule type" value="Genomic_DNA"/>
</dbReference>